<dbReference type="SUPFAM" id="SSF51445">
    <property type="entry name" value="(Trans)glycosidases"/>
    <property type="match status" value="1"/>
</dbReference>
<dbReference type="InterPro" id="IPR017853">
    <property type="entry name" value="GH"/>
</dbReference>
<name>A0ABT6DEN9_9BACT</name>
<dbReference type="RefSeq" id="WP_277576432.1">
    <property type="nucleotide sequence ID" value="NZ_JANRMI010000001.1"/>
</dbReference>
<accession>A0ABT6DEN9</accession>
<dbReference type="Gene3D" id="3.20.20.300">
    <property type="entry name" value="Glycoside hydrolase, family 3, N-terminal domain"/>
    <property type="match status" value="1"/>
</dbReference>
<evidence type="ECO:0000259" key="4">
    <source>
        <dbReference type="Pfam" id="PF00933"/>
    </source>
</evidence>
<comment type="caution">
    <text evidence="5">The sequence shown here is derived from an EMBL/GenBank/DDBJ whole genome shotgun (WGS) entry which is preliminary data.</text>
</comment>
<proteinExistence type="inferred from homology"/>
<evidence type="ECO:0000256" key="2">
    <source>
        <dbReference type="ARBA" id="ARBA00022801"/>
    </source>
</evidence>
<dbReference type="PANTHER" id="PTHR30480:SF16">
    <property type="entry name" value="GLYCOSIDE HYDROLASE FAMILY 3 DOMAIN PROTEIN"/>
    <property type="match status" value="1"/>
</dbReference>
<evidence type="ECO:0000256" key="3">
    <source>
        <dbReference type="ARBA" id="ARBA00023295"/>
    </source>
</evidence>
<dbReference type="InterPro" id="IPR001764">
    <property type="entry name" value="Glyco_hydro_3_N"/>
</dbReference>
<keyword evidence="6" id="KW-1185">Reference proteome</keyword>
<dbReference type="EMBL" id="JANRMI010000001">
    <property type="protein sequence ID" value="MDG0814952.1"/>
    <property type="molecule type" value="Genomic_DNA"/>
</dbReference>
<gene>
    <name evidence="5" type="ORF">NWE73_01165</name>
</gene>
<dbReference type="PANTHER" id="PTHR30480">
    <property type="entry name" value="BETA-HEXOSAMINIDASE-RELATED"/>
    <property type="match status" value="1"/>
</dbReference>
<keyword evidence="2 5" id="KW-0378">Hydrolase</keyword>
<dbReference type="GO" id="GO:0016787">
    <property type="term" value="F:hydrolase activity"/>
    <property type="evidence" value="ECO:0007669"/>
    <property type="project" value="UniProtKB-KW"/>
</dbReference>
<dbReference type="Proteomes" id="UP001152321">
    <property type="component" value="Unassembled WGS sequence"/>
</dbReference>
<reference evidence="5" key="1">
    <citation type="submission" date="2022-08" db="EMBL/GenBank/DDBJ databases">
        <title>Novel Bdellovibrio Species Isolated from Svalbard: Designation Bdellovibrio svalbardensis.</title>
        <authorList>
            <person name="Mitchell R.J."/>
            <person name="Choi S.Y."/>
        </authorList>
    </citation>
    <scope>NUCLEOTIDE SEQUENCE</scope>
    <source>
        <strain evidence="5">PAP01</strain>
    </source>
</reference>
<feature type="domain" description="Glycoside hydrolase family 3 N-terminal" evidence="4">
    <location>
        <begin position="33"/>
        <end position="356"/>
    </location>
</feature>
<dbReference type="Pfam" id="PF00933">
    <property type="entry name" value="Glyco_hydro_3"/>
    <property type="match status" value="1"/>
</dbReference>
<evidence type="ECO:0000313" key="6">
    <source>
        <dbReference type="Proteomes" id="UP001152321"/>
    </source>
</evidence>
<organism evidence="5 6">
    <name type="scientific">Bdellovibrio svalbardensis</name>
    <dbReference type="NCBI Taxonomy" id="2972972"/>
    <lineage>
        <taxon>Bacteria</taxon>
        <taxon>Pseudomonadati</taxon>
        <taxon>Bdellovibrionota</taxon>
        <taxon>Bdellovibrionia</taxon>
        <taxon>Bdellovibrionales</taxon>
        <taxon>Pseudobdellovibrionaceae</taxon>
        <taxon>Bdellovibrio</taxon>
    </lineage>
</organism>
<dbReference type="InterPro" id="IPR036962">
    <property type="entry name" value="Glyco_hydro_3_N_sf"/>
</dbReference>
<dbReference type="InterPro" id="IPR050226">
    <property type="entry name" value="NagZ_Beta-hexosaminidase"/>
</dbReference>
<keyword evidence="3" id="KW-0326">Glycosidase</keyword>
<evidence type="ECO:0000313" key="5">
    <source>
        <dbReference type="EMBL" id="MDG0814952.1"/>
    </source>
</evidence>
<comment type="similarity">
    <text evidence="1">Belongs to the glycosyl hydrolase 3 family.</text>
</comment>
<evidence type="ECO:0000256" key="1">
    <source>
        <dbReference type="ARBA" id="ARBA00005336"/>
    </source>
</evidence>
<sequence length="543" mass="58931">MSFTILICIFPALVLAQGKSLDQIIDAKISAMTVDEKVGQLFIVGFPNTAMDKDLHKFIATHKPGAFLLFKRNVHSVQQITALNASLYQAAYKSSKLPPLIAIDQEGGAVSRLPIDPAPPNALAIGQTQSPLLAEEMGYQTGLFLREVGFNMNLAPVLDVANPFSTSFIGVRSFGADPELVKELGVAYSKGLMRSRVIPTAKHFPGTGDLKADPHTTIVKNVASISSLKAKDLIPFQGYSSLGNNIAVMLSHSIYPALDSSREPASFSSKISTNLLRDDLKYKGLVVTDDLQMKGSKQLLRPEMAALKAIKAGADIVMLTWSFADQEKAIRTVRKAVVDKEISAKELNAKLHRILMVKAFANIYKKDPALPSFISSGSLSSKQYADLEDQVLSQNIKSNLIARSLPGKAKKLRAPASLKKVCALSPTKDFLNSFVSATTAKVLTYRIANDSDATEIMQWSEGRCPVVILAVTGKKTAKLLRALPNDLKKKTIVVNLGSPGLIPKEGPYRKLIQLYFNHKDSGKKVAEHLNEILGLTSPPVAKN</sequence>
<protein>
    <submittedName>
        <fullName evidence="5">Glycoside hydrolase family 3 protein</fullName>
    </submittedName>
</protein>